<proteinExistence type="predicted"/>
<dbReference type="Pfam" id="PF04344">
    <property type="entry name" value="CheZ"/>
    <property type="match status" value="1"/>
</dbReference>
<reference evidence="1 2" key="1">
    <citation type="submission" date="2019-05" db="EMBL/GenBank/DDBJ databases">
        <authorList>
            <person name="Pankratov T."/>
            <person name="Grouzdev D."/>
        </authorList>
    </citation>
    <scope>NUCLEOTIDE SEQUENCE [LARGE SCALE GENOMIC DNA]</scope>
    <source>
        <strain evidence="1 2">KEBCLARHB70R</strain>
    </source>
</reference>
<evidence type="ECO:0000313" key="1">
    <source>
        <dbReference type="EMBL" id="TLU73124.1"/>
    </source>
</evidence>
<gene>
    <name evidence="1" type="ORF">FE263_06750</name>
</gene>
<dbReference type="RefSeq" id="WP_138325201.1">
    <property type="nucleotide sequence ID" value="NZ_VCDI01000002.1"/>
</dbReference>
<name>A0A5R9J684_9PROT</name>
<organism evidence="1 2">
    <name type="scientific">Lichenicoccus roseus</name>
    <dbReference type="NCBI Taxonomy" id="2683649"/>
    <lineage>
        <taxon>Bacteria</taxon>
        <taxon>Pseudomonadati</taxon>
        <taxon>Pseudomonadota</taxon>
        <taxon>Alphaproteobacteria</taxon>
        <taxon>Acetobacterales</taxon>
        <taxon>Acetobacteraceae</taxon>
        <taxon>Lichenicoccus</taxon>
    </lineage>
</organism>
<dbReference type="OrthoDB" id="7269965at2"/>
<dbReference type="GO" id="GO:0003824">
    <property type="term" value="F:catalytic activity"/>
    <property type="evidence" value="ECO:0007669"/>
    <property type="project" value="InterPro"/>
</dbReference>
<dbReference type="EMBL" id="VCDI01000002">
    <property type="protein sequence ID" value="TLU73124.1"/>
    <property type="molecule type" value="Genomic_DNA"/>
</dbReference>
<keyword evidence="2" id="KW-1185">Reference proteome</keyword>
<dbReference type="InterPro" id="IPR007439">
    <property type="entry name" value="Chemotax_Pase_CheZ"/>
</dbReference>
<dbReference type="GO" id="GO:0009288">
    <property type="term" value="C:bacterial-type flagellum"/>
    <property type="evidence" value="ECO:0007669"/>
    <property type="project" value="InterPro"/>
</dbReference>
<dbReference type="SUPFAM" id="SSF75708">
    <property type="entry name" value="Chemotaxis phosphatase CheZ"/>
    <property type="match status" value="1"/>
</dbReference>
<dbReference type="Gene3D" id="1.10.287.500">
    <property type="entry name" value="Helix hairpin bin"/>
    <property type="match status" value="1"/>
</dbReference>
<dbReference type="AlphaFoldDB" id="A0A5R9J684"/>
<evidence type="ECO:0000313" key="2">
    <source>
        <dbReference type="Proteomes" id="UP000305654"/>
    </source>
</evidence>
<sequence>MHDVQNLADRLVDLKRRYPVGQPDLVTDVVLAVLGSMTGDISHRETALLHEIGALGEAVATARLEIAALKVDDITVSYIPCATDELDAIVSHTAAATESILEACETLDMLGDTLEGEAARKLQDATSKIYESCSFQDITGQRITKVVSTLKTIETTIARIVMTFGKASITASTSSPVVEGDGLLNGPQLARSAMDQSDVDKLLASFD</sequence>
<protein>
    <submittedName>
        <fullName evidence="1">Protein phosphatase CheZ</fullName>
    </submittedName>
</protein>
<dbReference type="Proteomes" id="UP000305654">
    <property type="component" value="Unassembled WGS sequence"/>
</dbReference>
<comment type="caution">
    <text evidence="1">The sequence shown here is derived from an EMBL/GenBank/DDBJ whole genome shotgun (WGS) entry which is preliminary data.</text>
</comment>
<dbReference type="GO" id="GO:0050920">
    <property type="term" value="P:regulation of chemotaxis"/>
    <property type="evidence" value="ECO:0007669"/>
    <property type="project" value="InterPro"/>
</dbReference>
<accession>A0A5R9J684</accession>